<dbReference type="HAMAP" id="MF_00048">
    <property type="entry name" value="UPF0102"/>
    <property type="match status" value="1"/>
</dbReference>
<keyword evidence="4" id="KW-1185">Reference proteome</keyword>
<dbReference type="CDD" id="cd20736">
    <property type="entry name" value="PoNe_Nuclease"/>
    <property type="match status" value="1"/>
</dbReference>
<dbReference type="SUPFAM" id="SSF52980">
    <property type="entry name" value="Restriction endonuclease-like"/>
    <property type="match status" value="1"/>
</dbReference>
<dbReference type="PANTHER" id="PTHR34039:SF1">
    <property type="entry name" value="UPF0102 PROTEIN YRAN"/>
    <property type="match status" value="1"/>
</dbReference>
<protein>
    <recommendedName>
        <fullName evidence="2">UPF0102 protein HMPREF9193_00937</fullName>
    </recommendedName>
</protein>
<dbReference type="NCBIfam" id="NF009150">
    <property type="entry name" value="PRK12497.1-3"/>
    <property type="match status" value="1"/>
</dbReference>
<reference evidence="3 4" key="1">
    <citation type="submission" date="2013-08" db="EMBL/GenBank/DDBJ databases">
        <authorList>
            <person name="Weinstock G."/>
            <person name="Sodergren E."/>
            <person name="Wylie T."/>
            <person name="Fulton L."/>
            <person name="Fulton R."/>
            <person name="Fronick C."/>
            <person name="O'Laughlin M."/>
            <person name="Godfrey J."/>
            <person name="Miner T."/>
            <person name="Herter B."/>
            <person name="Appelbaum E."/>
            <person name="Cordes M."/>
            <person name="Lek S."/>
            <person name="Wollam A."/>
            <person name="Pepin K.H."/>
            <person name="Palsikar V.B."/>
            <person name="Mitreva M."/>
            <person name="Wilson R.K."/>
        </authorList>
    </citation>
    <scope>NUCLEOTIDE SEQUENCE [LARGE SCALE GENOMIC DNA]</scope>
    <source>
        <strain evidence="3 4">ATCC 700332</strain>
    </source>
</reference>
<sequence>MPDKKQNTKLTGDQGENKAAEYLHTHGYTIVERNWRTRTGEIDIIAEKDDTLVFAEVKTVPHSTLETLEHVLGKIKQKRIVETAKCFLQTHRQYSNRYLRFDVLVIDMPCYAPVYHIENAFSELL</sequence>
<name>A0ABN0NZL5_TRELE</name>
<evidence type="ECO:0000313" key="4">
    <source>
        <dbReference type="Proteomes" id="UP000016649"/>
    </source>
</evidence>
<proteinExistence type="inferred from homology"/>
<dbReference type="InterPro" id="IPR003509">
    <property type="entry name" value="UPF0102_YraN-like"/>
</dbReference>
<comment type="caution">
    <text evidence="3">The sequence shown here is derived from an EMBL/GenBank/DDBJ whole genome shotgun (WGS) entry which is preliminary data.</text>
</comment>
<gene>
    <name evidence="3" type="ORF">HMPREF9193_00937</name>
</gene>
<dbReference type="EMBL" id="AWVH01000025">
    <property type="protein sequence ID" value="ERJ93467.1"/>
    <property type="molecule type" value="Genomic_DNA"/>
</dbReference>
<dbReference type="Proteomes" id="UP000016649">
    <property type="component" value="Unassembled WGS sequence"/>
</dbReference>
<dbReference type="Gene3D" id="3.40.1350.10">
    <property type="match status" value="1"/>
</dbReference>
<dbReference type="Pfam" id="PF02021">
    <property type="entry name" value="UPF0102"/>
    <property type="match status" value="1"/>
</dbReference>
<dbReference type="NCBIfam" id="TIGR00252">
    <property type="entry name" value="YraN family protein"/>
    <property type="match status" value="1"/>
</dbReference>
<comment type="similarity">
    <text evidence="1 2">Belongs to the UPF0102 family.</text>
</comment>
<dbReference type="PANTHER" id="PTHR34039">
    <property type="entry name" value="UPF0102 PROTEIN YRAN"/>
    <property type="match status" value="1"/>
</dbReference>
<accession>A0ABN0NZL5</accession>
<dbReference type="InterPro" id="IPR011335">
    <property type="entry name" value="Restrct_endonuc-II-like"/>
</dbReference>
<evidence type="ECO:0000313" key="3">
    <source>
        <dbReference type="EMBL" id="ERJ93467.1"/>
    </source>
</evidence>
<organism evidence="3 4">
    <name type="scientific">Treponema lecithinolyticum ATCC 700332</name>
    <dbReference type="NCBI Taxonomy" id="1321815"/>
    <lineage>
        <taxon>Bacteria</taxon>
        <taxon>Pseudomonadati</taxon>
        <taxon>Spirochaetota</taxon>
        <taxon>Spirochaetia</taxon>
        <taxon>Spirochaetales</taxon>
        <taxon>Treponemataceae</taxon>
        <taxon>Treponema</taxon>
    </lineage>
</organism>
<evidence type="ECO:0000256" key="1">
    <source>
        <dbReference type="ARBA" id="ARBA00006738"/>
    </source>
</evidence>
<evidence type="ECO:0000256" key="2">
    <source>
        <dbReference type="HAMAP-Rule" id="MF_00048"/>
    </source>
</evidence>
<dbReference type="RefSeq" id="WP_021687151.1">
    <property type="nucleotide sequence ID" value="NZ_KI260564.1"/>
</dbReference>
<dbReference type="InterPro" id="IPR011856">
    <property type="entry name" value="tRNA_endonuc-like_dom_sf"/>
</dbReference>